<organism evidence="9 10">
    <name type="scientific">Haloarcula rubripromontorii</name>
    <dbReference type="NCBI Taxonomy" id="1705562"/>
    <lineage>
        <taxon>Archaea</taxon>
        <taxon>Methanobacteriati</taxon>
        <taxon>Methanobacteriota</taxon>
        <taxon>Stenosarchaea group</taxon>
        <taxon>Halobacteria</taxon>
        <taxon>Halobacteriales</taxon>
        <taxon>Haloarculaceae</taxon>
        <taxon>Haloarcula</taxon>
    </lineage>
</organism>
<dbReference type="InterPro" id="IPR036097">
    <property type="entry name" value="HisK_dim/P_sf"/>
</dbReference>
<evidence type="ECO:0000256" key="3">
    <source>
        <dbReference type="ARBA" id="ARBA00022553"/>
    </source>
</evidence>
<dbReference type="SMART" id="SM00388">
    <property type="entry name" value="HisKA"/>
    <property type="match status" value="1"/>
</dbReference>
<dbReference type="PATRIC" id="fig|1705562.3.peg.1778"/>
<dbReference type="CDD" id="cd00075">
    <property type="entry name" value="HATPase"/>
    <property type="match status" value="1"/>
</dbReference>
<gene>
    <name evidence="9" type="ORF">AMS69_04050</name>
</gene>
<dbReference type="InterPro" id="IPR029016">
    <property type="entry name" value="GAF-like_dom_sf"/>
</dbReference>
<dbReference type="Proteomes" id="UP000037729">
    <property type="component" value="Unassembled WGS sequence"/>
</dbReference>
<dbReference type="InterPro" id="IPR003594">
    <property type="entry name" value="HATPase_dom"/>
</dbReference>
<dbReference type="Pfam" id="PF00512">
    <property type="entry name" value="HisKA"/>
    <property type="match status" value="1"/>
</dbReference>
<dbReference type="InterPro" id="IPR004358">
    <property type="entry name" value="Sig_transdc_His_kin-like_C"/>
</dbReference>
<evidence type="ECO:0000313" key="10">
    <source>
        <dbReference type="Proteomes" id="UP000037729"/>
    </source>
</evidence>
<dbReference type="PANTHER" id="PTHR43711">
    <property type="entry name" value="TWO-COMPONENT HISTIDINE KINASE"/>
    <property type="match status" value="1"/>
</dbReference>
<name>A0A0M9AND8_9EURY</name>
<dbReference type="Gene3D" id="3.30.450.40">
    <property type="match status" value="1"/>
</dbReference>
<sequence>MDRDVLVVDDAVDPGVYEAGLDPAYSYSLAETVDGIAPSFERADVVVYDHGQPGMGVRELKETVRDAGGSSYVVVVAGAEPTPELLSLSCDDYLYKPVDGAALKQAVDRAMALGNGDLREAVSLTRKAHAVETALSRTELEGSPAFRHACRRLRELARPEVLCELERVDADVLSAHLGLIRGVCDGPQAARADGGQADSRRPEAGDISPWKFREAVESAGHAVVFTDTDGVIEYVNPAFEELTGYAESEVVGHTPRILKSGEHDEAVYDDLWDTISDGDVWRGELVNERPDGERYVIEQTIAPLPRNDEPHGYVAINTDITEKRRREAKIEALHEATRDLLSADRPSAVAAEVGAAIESILEFRINVIRVHRNGELQPCHVNDKAEQLLSERPVYEVGEGFPGEAFADQQAQMYTDIRDHDGGTALEPVVSWLYVPIGEYGIISVGQTEPDAFDETDLNLVQIIANNAEIAPQRLRKERELQRENDRLERFASTVSHDLRNPLQVAKGTLSQLDDCTAGVDRMRQAHERMEEVIEGVLTLTRQGNRVEDPSPVDLSAIARACWTHVSSCDTELVVEVDSLVVSGDDARLKHLFENLFRNAVTHGQASTIRVGALDNGFYVADDGVGIPAEERDSIFENGYTTRDDGTGLGLTIVKEIASAHDWDVSVTESGTGGARFEFVTATQYRDE</sequence>
<dbReference type="Pfam" id="PF13185">
    <property type="entry name" value="GAF_2"/>
    <property type="match status" value="1"/>
</dbReference>
<keyword evidence="10" id="KW-1185">Reference proteome</keyword>
<feature type="domain" description="PAS" evidence="8">
    <location>
        <begin position="208"/>
        <end position="254"/>
    </location>
</feature>
<evidence type="ECO:0000256" key="1">
    <source>
        <dbReference type="ARBA" id="ARBA00000085"/>
    </source>
</evidence>
<dbReference type="SMART" id="SM00387">
    <property type="entry name" value="HATPase_c"/>
    <property type="match status" value="1"/>
</dbReference>
<dbReference type="CDD" id="cd00082">
    <property type="entry name" value="HisKA"/>
    <property type="match status" value="1"/>
</dbReference>
<evidence type="ECO:0000256" key="5">
    <source>
        <dbReference type="ARBA" id="ARBA00022777"/>
    </source>
</evidence>
<evidence type="ECO:0000259" key="7">
    <source>
        <dbReference type="PROSITE" id="PS50109"/>
    </source>
</evidence>
<dbReference type="SUPFAM" id="SSF55781">
    <property type="entry name" value="GAF domain-like"/>
    <property type="match status" value="1"/>
</dbReference>
<dbReference type="GO" id="GO:0006355">
    <property type="term" value="P:regulation of DNA-templated transcription"/>
    <property type="evidence" value="ECO:0007669"/>
    <property type="project" value="InterPro"/>
</dbReference>
<dbReference type="CDD" id="cd00130">
    <property type="entry name" value="PAS"/>
    <property type="match status" value="1"/>
</dbReference>
<dbReference type="SMART" id="SM00091">
    <property type="entry name" value="PAS"/>
    <property type="match status" value="1"/>
</dbReference>
<dbReference type="PRINTS" id="PR00344">
    <property type="entry name" value="BCTRLSENSOR"/>
</dbReference>
<dbReference type="PROSITE" id="PS50112">
    <property type="entry name" value="PAS"/>
    <property type="match status" value="1"/>
</dbReference>
<dbReference type="Gene3D" id="3.40.50.2300">
    <property type="match status" value="1"/>
</dbReference>
<dbReference type="InterPro" id="IPR013767">
    <property type="entry name" value="PAS_fold"/>
</dbReference>
<dbReference type="PANTHER" id="PTHR43711:SF1">
    <property type="entry name" value="HISTIDINE KINASE 1"/>
    <property type="match status" value="1"/>
</dbReference>
<evidence type="ECO:0000256" key="4">
    <source>
        <dbReference type="ARBA" id="ARBA00022679"/>
    </source>
</evidence>
<dbReference type="PROSITE" id="PS50109">
    <property type="entry name" value="HIS_KIN"/>
    <property type="match status" value="1"/>
</dbReference>
<evidence type="ECO:0000256" key="6">
    <source>
        <dbReference type="ARBA" id="ARBA00023012"/>
    </source>
</evidence>
<evidence type="ECO:0000313" key="9">
    <source>
        <dbReference type="EMBL" id="KOX95038.1"/>
    </source>
</evidence>
<dbReference type="InterPro" id="IPR000014">
    <property type="entry name" value="PAS"/>
</dbReference>
<comment type="catalytic activity">
    <reaction evidence="1">
        <text>ATP + protein L-histidine = ADP + protein N-phospho-L-histidine.</text>
        <dbReference type="EC" id="2.7.13.3"/>
    </reaction>
</comment>
<proteinExistence type="predicted"/>
<dbReference type="EMBL" id="LIUF01000001">
    <property type="protein sequence ID" value="KOX95038.1"/>
    <property type="molecule type" value="Genomic_DNA"/>
</dbReference>
<evidence type="ECO:0000259" key="8">
    <source>
        <dbReference type="PROSITE" id="PS50112"/>
    </source>
</evidence>
<dbReference type="OrthoDB" id="8127at2157"/>
<protein>
    <recommendedName>
        <fullName evidence="2">histidine kinase</fullName>
        <ecNumber evidence="2">2.7.13.3</ecNumber>
    </recommendedName>
</protein>
<dbReference type="InterPro" id="IPR003661">
    <property type="entry name" value="HisK_dim/P_dom"/>
</dbReference>
<dbReference type="InterPro" id="IPR003018">
    <property type="entry name" value="GAF"/>
</dbReference>
<dbReference type="GO" id="GO:0000155">
    <property type="term" value="F:phosphorelay sensor kinase activity"/>
    <property type="evidence" value="ECO:0007669"/>
    <property type="project" value="InterPro"/>
</dbReference>
<evidence type="ECO:0000256" key="2">
    <source>
        <dbReference type="ARBA" id="ARBA00012438"/>
    </source>
</evidence>
<dbReference type="SUPFAM" id="SSF55785">
    <property type="entry name" value="PYP-like sensor domain (PAS domain)"/>
    <property type="match status" value="1"/>
</dbReference>
<dbReference type="InterPro" id="IPR001610">
    <property type="entry name" value="PAC"/>
</dbReference>
<dbReference type="STRING" id="1705562.AMS69_04050"/>
<dbReference type="AlphaFoldDB" id="A0A0M9AND8"/>
<dbReference type="InterPro" id="IPR035965">
    <property type="entry name" value="PAS-like_dom_sf"/>
</dbReference>
<dbReference type="InterPro" id="IPR036890">
    <property type="entry name" value="HATPase_C_sf"/>
</dbReference>
<dbReference type="SMART" id="SM00086">
    <property type="entry name" value="PAC"/>
    <property type="match status" value="1"/>
</dbReference>
<dbReference type="Gene3D" id="3.30.565.10">
    <property type="entry name" value="Histidine kinase-like ATPase, C-terminal domain"/>
    <property type="match status" value="1"/>
</dbReference>
<comment type="caution">
    <text evidence="9">The sequence shown here is derived from an EMBL/GenBank/DDBJ whole genome shotgun (WGS) entry which is preliminary data.</text>
</comment>
<dbReference type="NCBIfam" id="TIGR00229">
    <property type="entry name" value="sensory_box"/>
    <property type="match status" value="1"/>
</dbReference>
<dbReference type="RefSeq" id="WP_053966798.1">
    <property type="nucleotide sequence ID" value="NZ_LIUF01000001.1"/>
</dbReference>
<dbReference type="SUPFAM" id="SSF47384">
    <property type="entry name" value="Homodimeric domain of signal transducing histidine kinase"/>
    <property type="match status" value="1"/>
</dbReference>
<accession>A0A0M9AND8</accession>
<keyword evidence="3" id="KW-0597">Phosphoprotein</keyword>
<keyword evidence="5 9" id="KW-0418">Kinase</keyword>
<dbReference type="Pfam" id="PF02518">
    <property type="entry name" value="HATPase_c"/>
    <property type="match status" value="1"/>
</dbReference>
<dbReference type="EC" id="2.7.13.3" evidence="2"/>
<dbReference type="Gene3D" id="1.10.287.130">
    <property type="match status" value="1"/>
</dbReference>
<reference evidence="9 10" key="1">
    <citation type="submission" date="2015-08" db="EMBL/GenBank/DDBJ databases">
        <title>Genomes of Isolates from Cabo Rojo, PR.</title>
        <authorList>
            <person name="Sanchez-Nieves R.L."/>
            <person name="Montalvo-Rodriguez R."/>
        </authorList>
    </citation>
    <scope>NUCLEOTIDE SEQUENCE [LARGE SCALE GENOMIC DNA]</scope>
    <source>
        <strain evidence="9 10">SL3</strain>
    </source>
</reference>
<keyword evidence="6" id="KW-0902">Two-component regulatory system</keyword>
<dbReference type="InterPro" id="IPR005467">
    <property type="entry name" value="His_kinase_dom"/>
</dbReference>
<dbReference type="SUPFAM" id="SSF52172">
    <property type="entry name" value="CheY-like"/>
    <property type="match status" value="1"/>
</dbReference>
<feature type="domain" description="Histidine kinase" evidence="7">
    <location>
        <begin position="494"/>
        <end position="685"/>
    </location>
</feature>
<dbReference type="InterPro" id="IPR050736">
    <property type="entry name" value="Sensor_HK_Regulatory"/>
</dbReference>
<dbReference type="SUPFAM" id="SSF55874">
    <property type="entry name" value="ATPase domain of HSP90 chaperone/DNA topoisomerase II/histidine kinase"/>
    <property type="match status" value="1"/>
</dbReference>
<dbReference type="InterPro" id="IPR011006">
    <property type="entry name" value="CheY-like_superfamily"/>
</dbReference>
<keyword evidence="4" id="KW-0808">Transferase</keyword>
<dbReference type="Pfam" id="PF00989">
    <property type="entry name" value="PAS"/>
    <property type="match status" value="1"/>
</dbReference>
<dbReference type="Gene3D" id="3.30.450.20">
    <property type="entry name" value="PAS domain"/>
    <property type="match status" value="1"/>
</dbReference>